<dbReference type="InterPro" id="IPR011009">
    <property type="entry name" value="Kinase-like_dom_sf"/>
</dbReference>
<keyword evidence="3" id="KW-1185">Reference proteome</keyword>
<gene>
    <name evidence="2" type="ORF">SI65_06417</name>
</gene>
<dbReference type="Pfam" id="PF01636">
    <property type="entry name" value="APH"/>
    <property type="match status" value="1"/>
</dbReference>
<dbReference type="OrthoDB" id="5412996at2759"/>
<comment type="caution">
    <text evidence="2">The sequence shown here is derived from an EMBL/GenBank/DDBJ whole genome shotgun (WGS) entry which is preliminary data.</text>
</comment>
<dbReference type="VEuPathDB" id="FungiDB:SI65_06417"/>
<reference evidence="2 3" key="1">
    <citation type="journal article" date="2016" name="BMC Genomics">
        <title>Comparative genomic and transcriptomic analyses of the Fuzhuan brick tea-fermentation fungus Aspergillus cristatus.</title>
        <authorList>
            <person name="Ge Y."/>
            <person name="Wang Y."/>
            <person name="Liu Y."/>
            <person name="Tan Y."/>
            <person name="Ren X."/>
            <person name="Zhang X."/>
            <person name="Hyde K.D."/>
            <person name="Liu Y."/>
            <person name="Liu Z."/>
        </authorList>
    </citation>
    <scope>NUCLEOTIDE SEQUENCE [LARGE SCALE GENOMIC DNA]</scope>
    <source>
        <strain evidence="2 3">GZAAS20.1005</strain>
    </source>
</reference>
<evidence type="ECO:0000313" key="2">
    <source>
        <dbReference type="EMBL" id="ODM18545.1"/>
    </source>
</evidence>
<sequence>MDFDHLAEQESQRIFKKWIQHLVKKSSETLVTKLALQHRPGIPVSTTRFSHGAFNFCYQVAYEDGCRLLVRFTALGRAVFRHEKVQDEVAIMRYLAENTSIPVPTVLGSGSCAVGPYVVMTLLDGNLLSRYLRDPMKKIETLNLHISECALKKAYRDMADIVLELSKPEFSFIGALKQDESGDWSVHKRPLTFNMNRIAQFSNVPPSAFAKQRFSNATDYFEELAKQHLYHLEYQRNDAVMNEDDCRKKYIARCLFRKISRKASKEHRHGPFRLFCDDFRPDNILVDQSKLEIIGAFDWEWSYAAPAEFTHAAPWWLLLERPEDWEMNLDHFLERYMPRLSIFLEALRECEARKIGDGSLTEEQCLSDAMEDSMENGLFWFCLAARHGAMFDEIYWAFLDQRYFGSFTTLEDRMRLLSDEERMNLDDFVQRKLQQSSERTLKSYMSIDDIAQL</sequence>
<dbReference type="PANTHER" id="PTHR21310">
    <property type="entry name" value="AMINOGLYCOSIDE PHOSPHOTRANSFERASE-RELATED-RELATED"/>
    <property type="match status" value="1"/>
</dbReference>
<dbReference type="SUPFAM" id="SSF56112">
    <property type="entry name" value="Protein kinase-like (PK-like)"/>
    <property type="match status" value="1"/>
</dbReference>
<dbReference type="EMBL" id="JXNT01000006">
    <property type="protein sequence ID" value="ODM18545.1"/>
    <property type="molecule type" value="Genomic_DNA"/>
</dbReference>
<organism evidence="2 3">
    <name type="scientific">Aspergillus cristatus</name>
    <name type="common">Chinese Fuzhuan brick tea-fermentation fungus</name>
    <name type="synonym">Eurotium cristatum</name>
    <dbReference type="NCBI Taxonomy" id="573508"/>
    <lineage>
        <taxon>Eukaryota</taxon>
        <taxon>Fungi</taxon>
        <taxon>Dikarya</taxon>
        <taxon>Ascomycota</taxon>
        <taxon>Pezizomycotina</taxon>
        <taxon>Eurotiomycetes</taxon>
        <taxon>Eurotiomycetidae</taxon>
        <taxon>Eurotiales</taxon>
        <taxon>Aspergillaceae</taxon>
        <taxon>Aspergillus</taxon>
        <taxon>Aspergillus subgen. Aspergillus</taxon>
    </lineage>
</organism>
<dbReference type="InterPro" id="IPR051678">
    <property type="entry name" value="AGP_Transferase"/>
</dbReference>
<dbReference type="Gene3D" id="3.30.200.20">
    <property type="entry name" value="Phosphorylase Kinase, domain 1"/>
    <property type="match status" value="1"/>
</dbReference>
<protein>
    <recommendedName>
        <fullName evidence="1">Aminoglycoside phosphotransferase domain-containing protein</fullName>
    </recommendedName>
</protein>
<dbReference type="Proteomes" id="UP000094569">
    <property type="component" value="Unassembled WGS sequence"/>
</dbReference>
<dbReference type="InterPro" id="IPR002575">
    <property type="entry name" value="Aminoglycoside_PTrfase"/>
</dbReference>
<proteinExistence type="predicted"/>
<dbReference type="Gene3D" id="3.90.1200.10">
    <property type="match status" value="1"/>
</dbReference>
<evidence type="ECO:0000313" key="3">
    <source>
        <dbReference type="Proteomes" id="UP000094569"/>
    </source>
</evidence>
<evidence type="ECO:0000259" key="1">
    <source>
        <dbReference type="Pfam" id="PF01636"/>
    </source>
</evidence>
<dbReference type="AlphaFoldDB" id="A0A1E3BC48"/>
<feature type="domain" description="Aminoglycoside phosphotransferase" evidence="1">
    <location>
        <begin position="47"/>
        <end position="302"/>
    </location>
</feature>
<dbReference type="STRING" id="573508.A0A1E3BC48"/>
<name>A0A1E3BC48_ASPCR</name>
<dbReference type="PANTHER" id="PTHR21310:SF37">
    <property type="entry name" value="AMINOGLYCOSIDE PHOSPHOTRANSFERASE DOMAIN-CONTAINING PROTEIN"/>
    <property type="match status" value="1"/>
</dbReference>
<accession>A0A1E3BC48</accession>